<organism evidence="2 3">
    <name type="scientific">Actinacidiphila yanglinensis</name>
    <dbReference type="NCBI Taxonomy" id="310779"/>
    <lineage>
        <taxon>Bacteria</taxon>
        <taxon>Bacillati</taxon>
        <taxon>Actinomycetota</taxon>
        <taxon>Actinomycetes</taxon>
        <taxon>Kitasatosporales</taxon>
        <taxon>Streptomycetaceae</taxon>
        <taxon>Actinacidiphila</taxon>
    </lineage>
</organism>
<evidence type="ECO:0000256" key="1">
    <source>
        <dbReference type="SAM" id="MobiDB-lite"/>
    </source>
</evidence>
<sequence length="85" mass="9190">MRESPKSPDSPDTSTPAAEAASRREAVLRPAGSAHSQGTVGRPDRYRVTVGQDRRQYVHAGDGVGELRWELPERLAEVRPAGVIA</sequence>
<reference evidence="2 3" key="1">
    <citation type="submission" date="2016-10" db="EMBL/GenBank/DDBJ databases">
        <authorList>
            <person name="de Groot N.N."/>
        </authorList>
    </citation>
    <scope>NUCLEOTIDE SEQUENCE [LARGE SCALE GENOMIC DNA]</scope>
    <source>
        <strain evidence="2 3">CGMCC 4.2023</strain>
    </source>
</reference>
<gene>
    <name evidence="2" type="ORF">SAMN05216223_11874</name>
</gene>
<evidence type="ECO:0000313" key="3">
    <source>
        <dbReference type="Proteomes" id="UP000236754"/>
    </source>
</evidence>
<feature type="region of interest" description="Disordered" evidence="1">
    <location>
        <begin position="1"/>
        <end position="46"/>
    </location>
</feature>
<protein>
    <submittedName>
        <fullName evidence="2">Uncharacterized protein</fullName>
    </submittedName>
</protein>
<accession>A0A1H6DPW5</accession>
<dbReference type="Proteomes" id="UP000236754">
    <property type="component" value="Unassembled WGS sequence"/>
</dbReference>
<evidence type="ECO:0000313" key="2">
    <source>
        <dbReference type="EMBL" id="SEG87308.1"/>
    </source>
</evidence>
<proteinExistence type="predicted"/>
<name>A0A1H6DPW5_9ACTN</name>
<dbReference type="RefSeq" id="WP_146088395.1">
    <property type="nucleotide sequence ID" value="NZ_FNVU01000018.1"/>
</dbReference>
<keyword evidence="3" id="KW-1185">Reference proteome</keyword>
<dbReference type="EMBL" id="FNVU01000018">
    <property type="protein sequence ID" value="SEG87308.1"/>
    <property type="molecule type" value="Genomic_DNA"/>
</dbReference>
<dbReference type="AlphaFoldDB" id="A0A1H6DPW5"/>